<keyword evidence="2" id="KW-1185">Reference proteome</keyword>
<name>A0ACC0FX04_9ERIC</name>
<evidence type="ECO:0000313" key="2">
    <source>
        <dbReference type="Proteomes" id="UP001060215"/>
    </source>
</evidence>
<evidence type="ECO:0000313" key="1">
    <source>
        <dbReference type="EMBL" id="KAI7993204.1"/>
    </source>
</evidence>
<dbReference type="EMBL" id="CM045769">
    <property type="protein sequence ID" value="KAI7993204.1"/>
    <property type="molecule type" value="Genomic_DNA"/>
</dbReference>
<reference evidence="1 2" key="1">
    <citation type="journal article" date="2022" name="Plant J.">
        <title>Chromosome-level genome of Camellia lanceoleosa provides a valuable resource for understanding genome evolution and self-incompatibility.</title>
        <authorList>
            <person name="Gong W."/>
            <person name="Xiao S."/>
            <person name="Wang L."/>
            <person name="Liao Z."/>
            <person name="Chang Y."/>
            <person name="Mo W."/>
            <person name="Hu G."/>
            <person name="Li W."/>
            <person name="Zhao G."/>
            <person name="Zhu H."/>
            <person name="Hu X."/>
            <person name="Ji K."/>
            <person name="Xiang X."/>
            <person name="Song Q."/>
            <person name="Yuan D."/>
            <person name="Jin S."/>
            <person name="Zhang L."/>
        </authorList>
    </citation>
    <scope>NUCLEOTIDE SEQUENCE [LARGE SCALE GENOMIC DNA]</scope>
    <source>
        <strain evidence="1">SQ_2022a</strain>
    </source>
</reference>
<comment type="caution">
    <text evidence="1">The sequence shown here is derived from an EMBL/GenBank/DDBJ whole genome shotgun (WGS) entry which is preliminary data.</text>
</comment>
<sequence>MGSKGSDEVIISGSEEANCSEATVEIKIKTLDSQTYTLRVDKCVPVPALKEQIATVTGVLSEQQRLICRGKVLKDDQLLSAYHVEDGHTLHLVVRQPIPSLLESSFDPATDPASGTNRQGTQAGPSVVVGTFNISEQGDGVLPDFSRIVSAVLSSFGITNAGSGNEGADLREAAPERLLRTLGVSGLRNSSGQQTDQNASMGQSNPHNGGFQFSTSVPLEPLHPPVIPDSLTTLSQYLTRLRHEFIANVRDHSNTSQAASTHGSDRQQSDAAAHSAGGRAGLPTPASLAEVMLSTRQILTEQVADCLAQLARQLEDQATVNDPLTRMSIQSNTLRSAGLFRDLGALMLELGRTTMTLRMGQAPADAVVNAGPAVYISTSGPNPIMVQPLPFQPGTSFGAIPAGTVQLGSGLTGGSPGSGFLPRNIDIRIRTGSLMPSATVDQREPAGAQQSSVQNNPPISGGGISNQQSTPGASGSPSSTRESEIRVVPIRTVVAAVPTSIRHSPSDSSRGSMGLFYPVLARVQHVASGNLNNVSAPQASDERHCAGFESGQHHNPDSAVQQQNIGLPGAEGNIPSGDGTEIGQGFSTQIHGGLDQLLRSIFPGEHIHVGDVNFHGMGTSSAAVHTGTTQSAATTQVAAPREGDEGLFLSNLLRQIMPIISESTASGSSIPSSEGAGDIEDRTTQASSTQAQDNSNRGASSSSRHGNPPSSPSSKRQRRE</sequence>
<organism evidence="1 2">
    <name type="scientific">Camellia lanceoleosa</name>
    <dbReference type="NCBI Taxonomy" id="1840588"/>
    <lineage>
        <taxon>Eukaryota</taxon>
        <taxon>Viridiplantae</taxon>
        <taxon>Streptophyta</taxon>
        <taxon>Embryophyta</taxon>
        <taxon>Tracheophyta</taxon>
        <taxon>Spermatophyta</taxon>
        <taxon>Magnoliopsida</taxon>
        <taxon>eudicotyledons</taxon>
        <taxon>Gunneridae</taxon>
        <taxon>Pentapetalae</taxon>
        <taxon>asterids</taxon>
        <taxon>Ericales</taxon>
        <taxon>Theaceae</taxon>
        <taxon>Camellia</taxon>
    </lineage>
</organism>
<protein>
    <submittedName>
        <fullName evidence="1">Ubiquitin-like domain-containing protein CIP73</fullName>
    </submittedName>
</protein>
<proteinExistence type="predicted"/>
<gene>
    <name evidence="1" type="ORF">LOK49_LG11G01458</name>
</gene>
<accession>A0ACC0FX04</accession>
<dbReference type="Proteomes" id="UP001060215">
    <property type="component" value="Chromosome 12"/>
</dbReference>